<keyword evidence="2" id="KW-1133">Transmembrane helix</keyword>
<evidence type="ECO:0008006" key="5">
    <source>
        <dbReference type="Google" id="ProtNLM"/>
    </source>
</evidence>
<feature type="region of interest" description="Disordered" evidence="1">
    <location>
        <begin position="195"/>
        <end position="217"/>
    </location>
</feature>
<proteinExistence type="predicted"/>
<feature type="compositionally biased region" description="Pro residues" evidence="1">
    <location>
        <begin position="793"/>
        <end position="808"/>
    </location>
</feature>
<protein>
    <recommendedName>
        <fullName evidence="5">PIR protein CIR protein</fullName>
    </recommendedName>
</protein>
<keyword evidence="2" id="KW-0812">Transmembrane</keyword>
<feature type="region of interest" description="Disordered" evidence="1">
    <location>
        <begin position="764"/>
        <end position="863"/>
    </location>
</feature>
<feature type="compositionally biased region" description="Gly residues" evidence="1">
    <location>
        <begin position="628"/>
        <end position="655"/>
    </location>
</feature>
<feature type="compositionally biased region" description="Polar residues" evidence="1">
    <location>
        <begin position="764"/>
        <end position="777"/>
    </location>
</feature>
<organism evidence="3 4">
    <name type="scientific">Plasmodium vinckei petteri</name>
    <dbReference type="NCBI Taxonomy" id="138298"/>
    <lineage>
        <taxon>Eukaryota</taxon>
        <taxon>Sar</taxon>
        <taxon>Alveolata</taxon>
        <taxon>Apicomplexa</taxon>
        <taxon>Aconoidasida</taxon>
        <taxon>Haemosporida</taxon>
        <taxon>Plasmodiidae</taxon>
        <taxon>Plasmodium</taxon>
        <taxon>Plasmodium (Vinckeia)</taxon>
    </lineage>
</organism>
<feature type="compositionally biased region" description="Low complexity" evidence="1">
    <location>
        <begin position="561"/>
        <end position="577"/>
    </location>
</feature>
<feature type="transmembrane region" description="Helical" evidence="2">
    <location>
        <begin position="887"/>
        <end position="907"/>
    </location>
</feature>
<evidence type="ECO:0000256" key="1">
    <source>
        <dbReference type="SAM" id="MobiDB-lite"/>
    </source>
</evidence>
<dbReference type="Pfam" id="PF06022">
    <property type="entry name" value="Cir_Bir_Yir"/>
    <property type="match status" value="2"/>
</dbReference>
<sequence length="950" mass="104978">MASSGVIHLLKTLEKHNLGYDKLAEYAILWLIYKLNVQEKSGDMNLNDFYTNYIVNNNCYKDKIKGDPSMTYKAIIDKIKELMNIKELSNFSYPFSILFNLYDMVYYGYVDCENKSNYAKNFADKFKELNDDSNNIEGSLYNKMISTLSNDYNKLKNIYHSKNKSCDFPSLPKLNPKKGPAQNVVDNFVEKTVEKPGQSSAQLTALPSEGTSSSSSISTTLIPGLSVVSVISVFLGIAYKCKLLHEVDYLFTDGNVDVTKYNAFTACHSYCPYENRKSRPCKNNYERINALGVYLYQKLAKIAKDFKGEGDNGNRHIEIFMMWLGDKLYKIDNDYKKTLEESYKNYLDSHTGNYKYWNVVGSKKEYKIANVWYMSELYKLLNCICNIIIEYNKKNKNKTKIENYSSQCHQKFTSIYKDIKDCYSYFHLLKFLKKIYDDVRNDAIKRDNDLKANIRKAAARRTPIISETIKKFNIPHQIKDSKKILEYVLNASTVSLIDLTPSDWNQRFPNDSDNITDFHTQKCVNSYHEFVEEVKKQKELESKNRPKAQPHTDPSSTKLPAQPQASQQSGTSPQSGTKDSGTQKGNSDSEGGGKGGTNNLPGSTGGGHGAVTGGPDKGAPSLQSDHGGSSGGSGSSVSGTGGINGTSGSQGGSSNQGGSVDGSKASGDQAPPHSSGASNGYLPNNWEMNFNLTDYMPSVSGMYESSKTILTNTANQITGAYNSAKAIAQDTYDKAVSIAKDTYSATTNYIGGAVNSITNQFNPFGTSQLGDNQSGSNNLGGGTDTSNQSQPNPKHPVNPSPSPSPSDPPSLKSLDPQPIPTHISKNSDQQSTSNAGKGVPQIPLSAQGTLPSSSTGPSTQWNGSTPEIVVKMIEKPSIWCIAQNKKYDILGIGIIIISIFAFLAIMYKVNNMQLVNIMYLIFIFCINMISHFYVSIYHLDVQANRREKKA</sequence>
<dbReference type="InterPro" id="IPR006477">
    <property type="entry name" value="Yir_bir_cir"/>
</dbReference>
<dbReference type="NCBIfam" id="TIGR01590">
    <property type="entry name" value="yir-bir-cir_Pla"/>
    <property type="match status" value="1"/>
</dbReference>
<dbReference type="Proteomes" id="UP000030659">
    <property type="component" value="Unassembled WGS sequence"/>
</dbReference>
<name>W7AW28_PLAVN</name>
<feature type="compositionally biased region" description="Gly residues" evidence="1">
    <location>
        <begin position="603"/>
        <end position="616"/>
    </location>
</feature>
<keyword evidence="2" id="KW-0472">Membrane</keyword>
<evidence type="ECO:0000313" key="3">
    <source>
        <dbReference type="EMBL" id="EUD69606.1"/>
    </source>
</evidence>
<feature type="compositionally biased region" description="Low complexity" evidence="1">
    <location>
        <begin position="848"/>
        <end position="859"/>
    </location>
</feature>
<dbReference type="AlphaFoldDB" id="W7AW28"/>
<accession>W7AW28</accession>
<feature type="region of interest" description="Disordered" evidence="1">
    <location>
        <begin position="538"/>
        <end position="683"/>
    </location>
</feature>
<dbReference type="EMBL" id="KI965427">
    <property type="protein sequence ID" value="EUD69606.1"/>
    <property type="molecule type" value="Genomic_DNA"/>
</dbReference>
<reference evidence="3 4" key="1">
    <citation type="submission" date="2013-02" db="EMBL/GenBank/DDBJ databases">
        <title>The Genome Sequence of Plasmodium vinckei petteri CR.</title>
        <authorList>
            <consortium name="The Broad Institute Genome Sequencing Platform"/>
            <consortium name="The Broad Institute Genome Sequencing Center for Infectious Disease"/>
            <person name="Neafsey D."/>
            <person name="Cheeseman I."/>
            <person name="Volkman S."/>
            <person name="Adams J."/>
            <person name="Walker B."/>
            <person name="Young S.K."/>
            <person name="Zeng Q."/>
            <person name="Gargeya S."/>
            <person name="Fitzgerald M."/>
            <person name="Haas B."/>
            <person name="Abouelleil A."/>
            <person name="Alvarado L."/>
            <person name="Arachchi H.M."/>
            <person name="Berlin A.M."/>
            <person name="Chapman S.B."/>
            <person name="Dewar J."/>
            <person name="Goldberg J."/>
            <person name="Griggs A."/>
            <person name="Gujja S."/>
            <person name="Hansen M."/>
            <person name="Howarth C."/>
            <person name="Imamovic A."/>
            <person name="Larimer J."/>
            <person name="McCowan C."/>
            <person name="Murphy C."/>
            <person name="Neiman D."/>
            <person name="Pearson M."/>
            <person name="Priest M."/>
            <person name="Roberts A."/>
            <person name="Saif S."/>
            <person name="Shea T."/>
            <person name="Sisk P."/>
            <person name="Sykes S."/>
            <person name="Wortman J."/>
            <person name="Nusbaum C."/>
            <person name="Birren B."/>
        </authorList>
    </citation>
    <scope>NUCLEOTIDE SEQUENCE [LARGE SCALE GENOMIC DNA]</scope>
    <source>
        <strain evidence="3 4">CR</strain>
    </source>
</reference>
<gene>
    <name evidence="3" type="ORF">YYG_05181</name>
</gene>
<feature type="compositionally biased region" description="Low complexity" evidence="1">
    <location>
        <begin position="206"/>
        <end position="217"/>
    </location>
</feature>
<feature type="transmembrane region" description="Helical" evidence="2">
    <location>
        <begin position="919"/>
        <end position="939"/>
    </location>
</feature>
<evidence type="ECO:0000313" key="4">
    <source>
        <dbReference type="Proteomes" id="UP000030659"/>
    </source>
</evidence>
<feature type="compositionally biased region" description="Polar residues" evidence="1">
    <location>
        <begin position="823"/>
        <end position="835"/>
    </location>
</feature>
<evidence type="ECO:0000256" key="2">
    <source>
        <dbReference type="SAM" id="Phobius"/>
    </source>
</evidence>